<protein>
    <recommendedName>
        <fullName evidence="3">DUF4347 domain-containing protein</fullName>
    </recommendedName>
</protein>
<gene>
    <name evidence="1" type="ORF">SAMN04488696_0391</name>
</gene>
<evidence type="ECO:0008006" key="3">
    <source>
        <dbReference type="Google" id="ProtNLM"/>
    </source>
</evidence>
<name>A0A1I4P0Y4_9EURY</name>
<dbReference type="RefSeq" id="WP_091932422.1">
    <property type="nucleotide sequence ID" value="NZ_FOUJ01000001.1"/>
</dbReference>
<dbReference type="AlphaFoldDB" id="A0A1I4P0Y4"/>
<dbReference type="EMBL" id="FOUJ01000001">
    <property type="protein sequence ID" value="SFM21432.1"/>
    <property type="molecule type" value="Genomic_DNA"/>
</dbReference>
<reference evidence="2" key="1">
    <citation type="submission" date="2016-10" db="EMBL/GenBank/DDBJ databases">
        <authorList>
            <person name="Varghese N."/>
            <person name="Submissions S."/>
        </authorList>
    </citation>
    <scope>NUCLEOTIDE SEQUENCE [LARGE SCALE GENOMIC DNA]</scope>
    <source>
        <strain evidence="2">Mob M</strain>
    </source>
</reference>
<dbReference type="STRING" id="487685.SAMN04488696_0391"/>
<sequence length="232" mass="26066">MKTKRTKSKLLCTICFLLLLLIVPASATDAMIDRSRTQFGDLTANEINYINSRMVEARADMVLIPDVNVIADYGTGSTSDQDFIDNINSLDETVDMNVVLIHSHGGSDDDNHKSAVQFKDSSWLFANEVDNWLDDINGGFIFMGTCNSTKYADLGWEFLCEDFDSYFGYRGPVFTLHNARFYAAFFDLATFTNVEVCDAADYAEDEVEEEFGNADDVGYNRFLGDDNLCLRT</sequence>
<organism evidence="1 2">
    <name type="scientific">Methanolobus profundi</name>
    <dbReference type="NCBI Taxonomy" id="487685"/>
    <lineage>
        <taxon>Archaea</taxon>
        <taxon>Methanobacteriati</taxon>
        <taxon>Methanobacteriota</taxon>
        <taxon>Stenosarchaea group</taxon>
        <taxon>Methanomicrobia</taxon>
        <taxon>Methanosarcinales</taxon>
        <taxon>Methanosarcinaceae</taxon>
        <taxon>Methanolobus</taxon>
    </lineage>
</organism>
<proteinExistence type="predicted"/>
<accession>A0A1I4P0Y4</accession>
<evidence type="ECO:0000313" key="2">
    <source>
        <dbReference type="Proteomes" id="UP000198535"/>
    </source>
</evidence>
<dbReference type="Proteomes" id="UP000198535">
    <property type="component" value="Unassembled WGS sequence"/>
</dbReference>
<evidence type="ECO:0000313" key="1">
    <source>
        <dbReference type="EMBL" id="SFM21432.1"/>
    </source>
</evidence>
<dbReference type="OrthoDB" id="131113at2157"/>
<keyword evidence="2" id="KW-1185">Reference proteome</keyword>